<dbReference type="Proteomes" id="UP000663193">
    <property type="component" value="Chromosome 6"/>
</dbReference>
<dbReference type="VEuPathDB" id="FungiDB:JI435_409280"/>
<dbReference type="AlphaFoldDB" id="A0A7U2F1E7"/>
<evidence type="ECO:0000313" key="2">
    <source>
        <dbReference type="Proteomes" id="UP000663193"/>
    </source>
</evidence>
<name>A0A7U2F1E7_PHANO</name>
<keyword evidence="2" id="KW-1185">Reference proteome</keyword>
<proteinExistence type="predicted"/>
<accession>A0A7U2F1E7</accession>
<evidence type="ECO:0000313" key="1">
    <source>
        <dbReference type="EMBL" id="QRC96592.1"/>
    </source>
</evidence>
<protein>
    <submittedName>
        <fullName evidence="1">Uncharacterized protein</fullName>
    </submittedName>
</protein>
<organism evidence="1 2">
    <name type="scientific">Phaeosphaeria nodorum (strain SN15 / ATCC MYA-4574 / FGSC 10173)</name>
    <name type="common">Glume blotch fungus</name>
    <name type="synonym">Parastagonospora nodorum</name>
    <dbReference type="NCBI Taxonomy" id="321614"/>
    <lineage>
        <taxon>Eukaryota</taxon>
        <taxon>Fungi</taxon>
        <taxon>Dikarya</taxon>
        <taxon>Ascomycota</taxon>
        <taxon>Pezizomycotina</taxon>
        <taxon>Dothideomycetes</taxon>
        <taxon>Pleosporomycetidae</taxon>
        <taxon>Pleosporales</taxon>
        <taxon>Pleosporineae</taxon>
        <taxon>Phaeosphaeriaceae</taxon>
        <taxon>Parastagonospora</taxon>
    </lineage>
</organism>
<sequence>MQLVPFTLERPKTKPATICQFSAKHRQYTQFNSHRSHFTKNSKLHNVNLVKGLSTRVAPLRP</sequence>
<dbReference type="EMBL" id="CP069028">
    <property type="protein sequence ID" value="QRC96592.1"/>
    <property type="molecule type" value="Genomic_DNA"/>
</dbReference>
<gene>
    <name evidence="1" type="ORF">JI435_409280</name>
</gene>
<reference evidence="2" key="1">
    <citation type="journal article" date="2021" name="BMC Genomics">
        <title>Chromosome-level genome assembly and manually-curated proteome of model necrotroph Parastagonospora nodorum Sn15 reveals a genome-wide trove of candidate effector homologs, and redundancy of virulence-related functions within an accessory chromosome.</title>
        <authorList>
            <person name="Bertazzoni S."/>
            <person name="Jones D.A.B."/>
            <person name="Phan H.T."/>
            <person name="Tan K.-C."/>
            <person name="Hane J.K."/>
        </authorList>
    </citation>
    <scope>NUCLEOTIDE SEQUENCE [LARGE SCALE GENOMIC DNA]</scope>
    <source>
        <strain evidence="2">SN15 / ATCC MYA-4574 / FGSC 10173)</strain>
    </source>
</reference>